<keyword evidence="2" id="KW-0067">ATP-binding</keyword>
<dbReference type="InterPro" id="IPR009061">
    <property type="entry name" value="DNA-bd_dom_put_sf"/>
</dbReference>
<evidence type="ECO:0000259" key="4">
    <source>
        <dbReference type="PROSITE" id="PS50937"/>
    </source>
</evidence>
<dbReference type="Gene3D" id="1.10.3290.10">
    <property type="entry name" value="Fido-like domain"/>
    <property type="match status" value="1"/>
</dbReference>
<feature type="active site" evidence="1">
    <location>
        <position position="174"/>
    </location>
</feature>
<dbReference type="InterPro" id="IPR036597">
    <property type="entry name" value="Fido-like_dom_sf"/>
</dbReference>
<sequence>MNDILKSITEKKAKLDRYRPLPHELVKSLEDWFRVELTYTSNAIEGNTLSRQETALVVEKGITVEGKSLIEHQEAINHSVAYDFIRTLVTKSREELKEEAILNIHKIILTRIDDDNAGRYRAVPVRIAGSTVVMPSAVKVPDLMKVYAKWLVSPNNDHIVKIASDAHYKLVSIHPFVDGNGRTARLLLNLLLMQEGYPPALIRKEDRRKYITSIERGQLGGSLEDYYNVIIEAVERSLDIYLDMLEPKTEQKGNTGILLKIGELAKQSGEQVSTIRYWTIEGLLDVSDHSKGGYKLYDPSMIDHAKKIRSLQSEKRLTIEEIKAEIQKII</sequence>
<dbReference type="PANTHER" id="PTHR13504">
    <property type="entry name" value="FIDO DOMAIN-CONTAINING PROTEIN DDB_G0283145"/>
    <property type="match status" value="1"/>
</dbReference>
<dbReference type="SUPFAM" id="SSF140931">
    <property type="entry name" value="Fic-like"/>
    <property type="match status" value="1"/>
</dbReference>
<evidence type="ECO:0000256" key="2">
    <source>
        <dbReference type="PIRSR" id="PIRSR640198-2"/>
    </source>
</evidence>
<organism evidence="6 7">
    <name type="scientific">candidate division WWE3 bacterium GW2011_GWC2_44_9</name>
    <dbReference type="NCBI Taxonomy" id="1619125"/>
    <lineage>
        <taxon>Bacteria</taxon>
        <taxon>Katanobacteria</taxon>
    </lineage>
</organism>
<dbReference type="SUPFAM" id="SSF46955">
    <property type="entry name" value="Putative DNA-binding domain"/>
    <property type="match status" value="1"/>
</dbReference>
<feature type="binding site" evidence="2">
    <location>
        <begin position="178"/>
        <end position="185"/>
    </location>
    <ligand>
        <name>ATP</name>
        <dbReference type="ChEBI" id="CHEBI:30616"/>
    </ligand>
</feature>
<dbReference type="Pfam" id="PF02661">
    <property type="entry name" value="Fic"/>
    <property type="match status" value="1"/>
</dbReference>
<dbReference type="GO" id="GO:0006355">
    <property type="term" value="P:regulation of DNA-templated transcription"/>
    <property type="evidence" value="ECO:0007669"/>
    <property type="project" value="InterPro"/>
</dbReference>
<dbReference type="EMBL" id="LCJU01000049">
    <property type="protein sequence ID" value="KKT83035.1"/>
    <property type="molecule type" value="Genomic_DNA"/>
</dbReference>
<name>A0A0G1KHQ4_UNCKA</name>
<evidence type="ECO:0000256" key="1">
    <source>
        <dbReference type="PIRSR" id="PIRSR640198-1"/>
    </source>
</evidence>
<reference evidence="6 7" key="1">
    <citation type="journal article" date="2015" name="Nature">
        <title>rRNA introns, odd ribosomes, and small enigmatic genomes across a large radiation of phyla.</title>
        <authorList>
            <person name="Brown C.T."/>
            <person name="Hug L.A."/>
            <person name="Thomas B.C."/>
            <person name="Sharon I."/>
            <person name="Castelle C.J."/>
            <person name="Singh A."/>
            <person name="Wilkins M.J."/>
            <person name="Williams K.H."/>
            <person name="Banfield J.F."/>
        </authorList>
    </citation>
    <scope>NUCLEOTIDE SEQUENCE [LARGE SCALE GENOMIC DNA]</scope>
</reference>
<proteinExistence type="predicted"/>
<feature type="domain" description="Fido" evidence="5">
    <location>
        <begin position="96"/>
        <end position="232"/>
    </location>
</feature>
<dbReference type="CDD" id="cd00592">
    <property type="entry name" value="HTH_MerR-like"/>
    <property type="match status" value="1"/>
</dbReference>
<gene>
    <name evidence="6" type="ORF">UW82_C0049G0002</name>
</gene>
<protein>
    <submittedName>
        <fullName evidence="6">Fic</fullName>
    </submittedName>
</protein>
<dbReference type="Gene3D" id="1.10.1660.10">
    <property type="match status" value="1"/>
</dbReference>
<comment type="caution">
    <text evidence="6">The sequence shown here is derived from an EMBL/GenBank/DDBJ whole genome shotgun (WGS) entry which is preliminary data.</text>
</comment>
<evidence type="ECO:0000313" key="7">
    <source>
        <dbReference type="Proteomes" id="UP000034504"/>
    </source>
</evidence>
<dbReference type="PATRIC" id="fig|1619125.3.peg.734"/>
<dbReference type="GO" id="GO:0003677">
    <property type="term" value="F:DNA binding"/>
    <property type="evidence" value="ECO:0007669"/>
    <property type="project" value="InterPro"/>
</dbReference>
<dbReference type="PROSITE" id="PS50937">
    <property type="entry name" value="HTH_MERR_2"/>
    <property type="match status" value="1"/>
</dbReference>
<dbReference type="Proteomes" id="UP000034504">
    <property type="component" value="Unassembled WGS sequence"/>
</dbReference>
<dbReference type="SMART" id="SM00422">
    <property type="entry name" value="HTH_MERR"/>
    <property type="match status" value="1"/>
</dbReference>
<dbReference type="InterPro" id="IPR000551">
    <property type="entry name" value="MerR-type_HTH_dom"/>
</dbReference>
<feature type="domain" description="HTH merR-type" evidence="4">
    <location>
        <begin position="258"/>
        <end position="328"/>
    </location>
</feature>
<dbReference type="Pfam" id="PF13411">
    <property type="entry name" value="MerR_1"/>
    <property type="match status" value="1"/>
</dbReference>
<keyword evidence="2" id="KW-0547">Nucleotide-binding</keyword>
<dbReference type="GO" id="GO:0005524">
    <property type="term" value="F:ATP binding"/>
    <property type="evidence" value="ECO:0007669"/>
    <property type="project" value="UniProtKB-KW"/>
</dbReference>
<dbReference type="PANTHER" id="PTHR13504:SF38">
    <property type="entry name" value="FIDO DOMAIN-CONTAINING PROTEIN"/>
    <property type="match status" value="1"/>
</dbReference>
<evidence type="ECO:0000259" key="5">
    <source>
        <dbReference type="PROSITE" id="PS51459"/>
    </source>
</evidence>
<feature type="site" description="Important for autoinhibition of adenylyltransferase activity" evidence="3">
    <location>
        <position position="45"/>
    </location>
</feature>
<dbReference type="AlphaFoldDB" id="A0A0G1KHQ4"/>
<accession>A0A0G1KHQ4</accession>
<dbReference type="PROSITE" id="PS51459">
    <property type="entry name" value="FIDO"/>
    <property type="match status" value="1"/>
</dbReference>
<dbReference type="InterPro" id="IPR040198">
    <property type="entry name" value="Fido_containing"/>
</dbReference>
<evidence type="ECO:0000256" key="3">
    <source>
        <dbReference type="PIRSR" id="PIRSR640198-3"/>
    </source>
</evidence>
<dbReference type="InterPro" id="IPR003812">
    <property type="entry name" value="Fido"/>
</dbReference>
<evidence type="ECO:0000313" key="6">
    <source>
        <dbReference type="EMBL" id="KKT83035.1"/>
    </source>
</evidence>